<dbReference type="EMBL" id="MN739690">
    <property type="protein sequence ID" value="QHT21345.1"/>
    <property type="molecule type" value="Genomic_DNA"/>
</dbReference>
<sequence>MDKKINAQLETYIIGFKDDLKKKVTELELQEKDKVNDLLEYIYEYRRITFSKDDFSKRRRVQNTIPIENRCNAMKSTNERCTRRRKDGSEYCGTHTKSVPHGKFCNDVNTHKNIEVVATDINGIIYYVDEYKNVYKTEHILNAVENPKIIAKCHVEPSGKNVLQLLSV</sequence>
<reference evidence="1" key="1">
    <citation type="journal article" date="2020" name="Nature">
        <title>Giant virus diversity and host interactions through global metagenomics.</title>
        <authorList>
            <person name="Schulz F."/>
            <person name="Roux S."/>
            <person name="Paez-Espino D."/>
            <person name="Jungbluth S."/>
            <person name="Walsh D.A."/>
            <person name="Denef V.J."/>
            <person name="McMahon K.D."/>
            <person name="Konstantinidis K.T."/>
            <person name="Eloe-Fadrosh E.A."/>
            <person name="Kyrpides N.C."/>
            <person name="Woyke T."/>
        </authorList>
    </citation>
    <scope>NUCLEOTIDE SEQUENCE</scope>
    <source>
        <strain evidence="1">GVMAG-M-3300023174-92</strain>
    </source>
</reference>
<evidence type="ECO:0000313" key="1">
    <source>
        <dbReference type="EMBL" id="QHT21345.1"/>
    </source>
</evidence>
<dbReference type="AlphaFoldDB" id="A0A6C0E1R9"/>
<organism evidence="1">
    <name type="scientific">viral metagenome</name>
    <dbReference type="NCBI Taxonomy" id="1070528"/>
    <lineage>
        <taxon>unclassified sequences</taxon>
        <taxon>metagenomes</taxon>
        <taxon>organismal metagenomes</taxon>
    </lineage>
</organism>
<protein>
    <submittedName>
        <fullName evidence="1">Uncharacterized protein</fullName>
    </submittedName>
</protein>
<name>A0A6C0E1R9_9ZZZZ</name>
<proteinExistence type="predicted"/>
<accession>A0A6C0E1R9</accession>